<protein>
    <submittedName>
        <fullName evidence="2">Uncharacterized protein</fullName>
    </submittedName>
</protein>
<name>A0A367LQS6_9HYPO</name>
<evidence type="ECO:0000313" key="3">
    <source>
        <dbReference type="Proteomes" id="UP000253664"/>
    </source>
</evidence>
<feature type="compositionally biased region" description="Basic and acidic residues" evidence="1">
    <location>
        <begin position="196"/>
        <end position="211"/>
    </location>
</feature>
<feature type="region of interest" description="Disordered" evidence="1">
    <location>
        <begin position="196"/>
        <end position="230"/>
    </location>
</feature>
<evidence type="ECO:0000313" key="2">
    <source>
        <dbReference type="EMBL" id="RCI16803.1"/>
    </source>
</evidence>
<comment type="caution">
    <text evidence="2">The sequence shown here is derived from an EMBL/GenBank/DDBJ whole genome shotgun (WGS) entry which is preliminary data.</text>
</comment>
<accession>A0A367LQS6</accession>
<dbReference type="Proteomes" id="UP000253664">
    <property type="component" value="Unassembled WGS sequence"/>
</dbReference>
<sequence>MVRMTPSSNTLNFNIAQGRTDFAVETKKKGSLVIEKLRHILFLLTFVIWVGREETGLAATSHQLISYIPTYVYYVYTRHKMTVVSYPWRRGLGIKNGNQPLRVIQAALILLRLTPSSNTLNLEMACARKTLVSDGPIYRKCSWISSSAVAAAVDHIVRATVYGSGTLDQVPEAQEVVFRHVAALCAAEEAAVLRRPDAPHDRRRQATKEGSKASAKKMNFKQHSDRSASGTAKSLLVRVTIDIGRFEYDTKKKKKKKEVLWLREQT</sequence>
<reference evidence="2 3" key="1">
    <citation type="journal article" date="2015" name="BMC Genomics">
        <title>Insights from the genome of Ophiocordyceps polyrhachis-furcata to pathogenicity and host specificity in insect fungi.</title>
        <authorList>
            <person name="Wichadakul D."/>
            <person name="Kobmoo N."/>
            <person name="Ingsriswang S."/>
            <person name="Tangphatsornruang S."/>
            <person name="Chantasingh D."/>
            <person name="Luangsa-ard J.J."/>
            <person name="Eurwilaichitr L."/>
        </authorList>
    </citation>
    <scope>NUCLEOTIDE SEQUENCE [LARGE SCALE GENOMIC DNA]</scope>
    <source>
        <strain evidence="2 3">BCC 54312</strain>
    </source>
</reference>
<keyword evidence="3" id="KW-1185">Reference proteome</keyword>
<evidence type="ECO:0000256" key="1">
    <source>
        <dbReference type="SAM" id="MobiDB-lite"/>
    </source>
</evidence>
<organism evidence="2 3">
    <name type="scientific">Ophiocordyceps polyrhachis-furcata BCC 54312</name>
    <dbReference type="NCBI Taxonomy" id="1330021"/>
    <lineage>
        <taxon>Eukaryota</taxon>
        <taxon>Fungi</taxon>
        <taxon>Dikarya</taxon>
        <taxon>Ascomycota</taxon>
        <taxon>Pezizomycotina</taxon>
        <taxon>Sordariomycetes</taxon>
        <taxon>Hypocreomycetidae</taxon>
        <taxon>Hypocreales</taxon>
        <taxon>Ophiocordycipitaceae</taxon>
        <taxon>Ophiocordyceps</taxon>
    </lineage>
</organism>
<proteinExistence type="predicted"/>
<gene>
    <name evidence="2" type="ORF">L249_3135</name>
</gene>
<dbReference type="AlphaFoldDB" id="A0A367LQS6"/>
<dbReference type="EMBL" id="LKCN02000001">
    <property type="protein sequence ID" value="RCI16803.1"/>
    <property type="molecule type" value="Genomic_DNA"/>
</dbReference>